<evidence type="ECO:0000313" key="6">
    <source>
        <dbReference type="Proteomes" id="UP001591681"/>
    </source>
</evidence>
<keyword evidence="6" id="KW-1185">Reference proteome</keyword>
<dbReference type="AlphaFoldDB" id="A0ABD1KID1"/>
<comment type="caution">
    <text evidence="5">The sequence shown here is derived from an EMBL/GenBank/DDBJ whole genome shotgun (WGS) entry which is preliminary data.</text>
</comment>
<dbReference type="PANTHER" id="PTHR21402:SF5">
    <property type="entry name" value="GAMETOCYTE SPECIFIC FACTOR 1"/>
    <property type="match status" value="1"/>
</dbReference>
<protein>
    <recommendedName>
        <fullName evidence="4">CHHC U11-48K-type domain-containing protein</fullName>
    </recommendedName>
</protein>
<dbReference type="InterPro" id="IPR022776">
    <property type="entry name" value="TRM13/UPF0224_CHHC_Znf_dom"/>
</dbReference>
<feature type="domain" description="CHHC U11-48K-type" evidence="4">
    <location>
        <begin position="62"/>
        <end position="89"/>
    </location>
</feature>
<dbReference type="Pfam" id="PF05253">
    <property type="entry name" value="zf-U11-48K"/>
    <property type="match status" value="2"/>
</dbReference>
<dbReference type="PROSITE" id="PS51800">
    <property type="entry name" value="ZF_CHHC_U11_48K"/>
    <property type="match status" value="2"/>
</dbReference>
<reference evidence="5 6" key="1">
    <citation type="submission" date="2024-09" db="EMBL/GenBank/DDBJ databases">
        <title>A chromosome-level genome assembly of Gray's grenadier anchovy, Coilia grayii.</title>
        <authorList>
            <person name="Fu Z."/>
        </authorList>
    </citation>
    <scope>NUCLEOTIDE SEQUENCE [LARGE SCALE GENOMIC DNA]</scope>
    <source>
        <strain evidence="5">G4</strain>
        <tissue evidence="5">Muscle</tissue>
    </source>
</reference>
<organism evidence="5 6">
    <name type="scientific">Coilia grayii</name>
    <name type="common">Gray's grenadier anchovy</name>
    <dbReference type="NCBI Taxonomy" id="363190"/>
    <lineage>
        <taxon>Eukaryota</taxon>
        <taxon>Metazoa</taxon>
        <taxon>Chordata</taxon>
        <taxon>Craniata</taxon>
        <taxon>Vertebrata</taxon>
        <taxon>Euteleostomi</taxon>
        <taxon>Actinopterygii</taxon>
        <taxon>Neopterygii</taxon>
        <taxon>Teleostei</taxon>
        <taxon>Clupei</taxon>
        <taxon>Clupeiformes</taxon>
        <taxon>Clupeoidei</taxon>
        <taxon>Engraulidae</taxon>
        <taxon>Coilinae</taxon>
        <taxon>Coilia</taxon>
    </lineage>
</organism>
<evidence type="ECO:0000256" key="1">
    <source>
        <dbReference type="ARBA" id="ARBA00022723"/>
    </source>
</evidence>
<dbReference type="InterPro" id="IPR036236">
    <property type="entry name" value="Znf_C2H2_sf"/>
</dbReference>
<feature type="domain" description="CHHC U11-48K-type" evidence="4">
    <location>
        <begin position="28"/>
        <end position="55"/>
    </location>
</feature>
<accession>A0ABD1KID1</accession>
<evidence type="ECO:0000313" key="5">
    <source>
        <dbReference type="EMBL" id="KAL2098981.1"/>
    </source>
</evidence>
<dbReference type="PANTHER" id="PTHR21402">
    <property type="entry name" value="GAMETOCYTE SPECIFIC FACTOR 1-RELATED"/>
    <property type="match status" value="1"/>
</dbReference>
<proteinExistence type="predicted"/>
<evidence type="ECO:0000259" key="4">
    <source>
        <dbReference type="PROSITE" id="PS51800"/>
    </source>
</evidence>
<keyword evidence="3" id="KW-0862">Zinc</keyword>
<dbReference type="Proteomes" id="UP001591681">
    <property type="component" value="Unassembled WGS sequence"/>
</dbReference>
<dbReference type="SUPFAM" id="SSF57667">
    <property type="entry name" value="beta-beta-alpha zinc fingers"/>
    <property type="match status" value="2"/>
</dbReference>
<dbReference type="InterPro" id="IPR051591">
    <property type="entry name" value="UPF0224_FAM112_RNA_Proc"/>
</dbReference>
<name>A0ABD1KID1_9TELE</name>
<evidence type="ECO:0000256" key="2">
    <source>
        <dbReference type="ARBA" id="ARBA00022771"/>
    </source>
</evidence>
<dbReference type="EMBL" id="JBHFQA010000005">
    <property type="protein sequence ID" value="KAL2098981.1"/>
    <property type="molecule type" value="Genomic_DNA"/>
</dbReference>
<keyword evidence="2" id="KW-0863">Zinc-finger</keyword>
<evidence type="ECO:0000256" key="3">
    <source>
        <dbReference type="ARBA" id="ARBA00022833"/>
    </source>
</evidence>
<keyword evidence="1" id="KW-0479">Metal-binding</keyword>
<dbReference type="GO" id="GO:0008270">
    <property type="term" value="F:zinc ion binding"/>
    <property type="evidence" value="ECO:0007669"/>
    <property type="project" value="UniProtKB-KW"/>
</dbReference>
<gene>
    <name evidence="5" type="ORF">ACEWY4_005461</name>
</gene>
<sequence length="171" mass="19685">MLRSPSIREANPHWEDGCVVDDEDPDRPVQCPFDKNHVIRACRFAYHIQKCEKNHPAMAAEMIICPYNAQHRMLKYEMGQHVRKCVNRKTEQSKEPGVQEVLPKFQVPVNRFAASQSQEDWETETDNTADPFIWDTSPILPSQNGPTNSFCRPEPTTAKGPCYGSRLPWKM</sequence>